<keyword evidence="3" id="KW-1003">Cell membrane</keyword>
<dbReference type="Gene3D" id="1.10.3720.10">
    <property type="entry name" value="MetI-like"/>
    <property type="match status" value="1"/>
</dbReference>
<feature type="transmembrane region" description="Helical" evidence="7">
    <location>
        <begin position="12"/>
        <end position="30"/>
    </location>
</feature>
<feature type="transmembrane region" description="Helical" evidence="7">
    <location>
        <begin position="176"/>
        <end position="197"/>
    </location>
</feature>
<dbReference type="GO" id="GO:0071916">
    <property type="term" value="F:dipeptide transmembrane transporter activity"/>
    <property type="evidence" value="ECO:0007669"/>
    <property type="project" value="TreeGrafter"/>
</dbReference>
<feature type="transmembrane region" description="Helical" evidence="7">
    <location>
        <begin position="286"/>
        <end position="308"/>
    </location>
</feature>
<feature type="transmembrane region" description="Helical" evidence="7">
    <location>
        <begin position="98"/>
        <end position="119"/>
    </location>
</feature>
<dbReference type="PANTHER" id="PTHR43163:SF6">
    <property type="entry name" value="DIPEPTIDE TRANSPORT SYSTEM PERMEASE PROTEIN DPPB-RELATED"/>
    <property type="match status" value="1"/>
</dbReference>
<proteinExistence type="inferred from homology"/>
<dbReference type="OrthoDB" id="9805855at2"/>
<evidence type="ECO:0000256" key="5">
    <source>
        <dbReference type="ARBA" id="ARBA00022989"/>
    </source>
</evidence>
<evidence type="ECO:0000256" key="3">
    <source>
        <dbReference type="ARBA" id="ARBA00022475"/>
    </source>
</evidence>
<comment type="caution">
    <text evidence="9">The sequence shown here is derived from an EMBL/GenBank/DDBJ whole genome shotgun (WGS) entry which is preliminary data.</text>
</comment>
<dbReference type="CDD" id="cd06261">
    <property type="entry name" value="TM_PBP2"/>
    <property type="match status" value="1"/>
</dbReference>
<sequence length="315" mass="34450">MIAFLLRRVGQIIPTLIILSFLIFGLQQLMPGDPAVILAGEERGDPQVLAQIRAELKLDRPIWEQYLNWVGNVVQGDFGFSWRIRMPVAELILQKLPVTAQLATMAFIIGVVIGVPLGILSATRRDTPADFLANGIALFGISTPNFWLGIMMILLFSVQLGWLPPSGYVPLWEDPVQSLSTTIMPAFVLGTGVASVLMRHTRAAMLTALSQDYVRTARAKGLAEKVVVWKHALRNALIPVVTLGTIEFGRLLAGAVLTEQIFTIPGFGKLVVDAVFNRDYPVVQGVVLATALIFVVLSLVADLLYMAINPRLRTA</sequence>
<accession>A0A317F8Q8</accession>
<keyword evidence="2 7" id="KW-0813">Transport</keyword>
<dbReference type="InterPro" id="IPR035906">
    <property type="entry name" value="MetI-like_sf"/>
</dbReference>
<evidence type="ECO:0000313" key="10">
    <source>
        <dbReference type="Proteomes" id="UP000245765"/>
    </source>
</evidence>
<gene>
    <name evidence="9" type="ORF">DFH01_21150</name>
</gene>
<feature type="domain" description="ABC transmembrane type-1" evidence="8">
    <location>
        <begin position="96"/>
        <end position="305"/>
    </location>
</feature>
<keyword evidence="6 7" id="KW-0472">Membrane</keyword>
<organism evidence="9 10">
    <name type="scientific">Falsiroseomonas bella</name>
    <dbReference type="NCBI Taxonomy" id="2184016"/>
    <lineage>
        <taxon>Bacteria</taxon>
        <taxon>Pseudomonadati</taxon>
        <taxon>Pseudomonadota</taxon>
        <taxon>Alphaproteobacteria</taxon>
        <taxon>Acetobacterales</taxon>
        <taxon>Roseomonadaceae</taxon>
        <taxon>Falsiroseomonas</taxon>
    </lineage>
</organism>
<dbReference type="Proteomes" id="UP000245765">
    <property type="component" value="Unassembled WGS sequence"/>
</dbReference>
<feature type="transmembrane region" description="Helical" evidence="7">
    <location>
        <begin position="131"/>
        <end position="156"/>
    </location>
</feature>
<dbReference type="SUPFAM" id="SSF161098">
    <property type="entry name" value="MetI-like"/>
    <property type="match status" value="1"/>
</dbReference>
<evidence type="ECO:0000256" key="2">
    <source>
        <dbReference type="ARBA" id="ARBA00022448"/>
    </source>
</evidence>
<evidence type="ECO:0000256" key="1">
    <source>
        <dbReference type="ARBA" id="ARBA00004651"/>
    </source>
</evidence>
<dbReference type="InterPro" id="IPR045621">
    <property type="entry name" value="BPD_transp_1_N"/>
</dbReference>
<keyword evidence="5 7" id="KW-1133">Transmembrane helix</keyword>
<dbReference type="PANTHER" id="PTHR43163">
    <property type="entry name" value="DIPEPTIDE TRANSPORT SYSTEM PERMEASE PROTEIN DPPB-RELATED"/>
    <property type="match status" value="1"/>
</dbReference>
<keyword evidence="10" id="KW-1185">Reference proteome</keyword>
<evidence type="ECO:0000313" key="9">
    <source>
        <dbReference type="EMBL" id="PWS34862.1"/>
    </source>
</evidence>
<dbReference type="AlphaFoldDB" id="A0A317F8Q8"/>
<dbReference type="EMBL" id="QGNA01000005">
    <property type="protein sequence ID" value="PWS34862.1"/>
    <property type="molecule type" value="Genomic_DNA"/>
</dbReference>
<dbReference type="GO" id="GO:0005886">
    <property type="term" value="C:plasma membrane"/>
    <property type="evidence" value="ECO:0007669"/>
    <property type="project" value="UniProtKB-SubCell"/>
</dbReference>
<dbReference type="InterPro" id="IPR000515">
    <property type="entry name" value="MetI-like"/>
</dbReference>
<protein>
    <submittedName>
        <fullName evidence="9">Peptide ABC transporter</fullName>
    </submittedName>
</protein>
<name>A0A317F8Q8_9PROT</name>
<comment type="subcellular location">
    <subcellularLocation>
        <location evidence="1 7">Cell membrane</location>
        <topology evidence="1 7">Multi-pass membrane protein</topology>
    </subcellularLocation>
</comment>
<evidence type="ECO:0000256" key="6">
    <source>
        <dbReference type="ARBA" id="ARBA00023136"/>
    </source>
</evidence>
<dbReference type="PROSITE" id="PS50928">
    <property type="entry name" value="ABC_TM1"/>
    <property type="match status" value="1"/>
</dbReference>
<dbReference type="Pfam" id="PF19300">
    <property type="entry name" value="BPD_transp_1_N"/>
    <property type="match status" value="1"/>
</dbReference>
<dbReference type="Pfam" id="PF00528">
    <property type="entry name" value="BPD_transp_1"/>
    <property type="match status" value="1"/>
</dbReference>
<evidence type="ECO:0000256" key="4">
    <source>
        <dbReference type="ARBA" id="ARBA00022692"/>
    </source>
</evidence>
<reference evidence="10" key="1">
    <citation type="submission" date="2018-05" db="EMBL/GenBank/DDBJ databases">
        <authorList>
            <person name="Du Z."/>
            <person name="Wang X."/>
        </authorList>
    </citation>
    <scope>NUCLEOTIDE SEQUENCE [LARGE SCALE GENOMIC DNA]</scope>
    <source>
        <strain evidence="10">CQN31</strain>
    </source>
</reference>
<dbReference type="RefSeq" id="WP_109872503.1">
    <property type="nucleotide sequence ID" value="NZ_QGNA01000005.1"/>
</dbReference>
<evidence type="ECO:0000256" key="7">
    <source>
        <dbReference type="RuleBase" id="RU363032"/>
    </source>
</evidence>
<keyword evidence="4 7" id="KW-0812">Transmembrane</keyword>
<evidence type="ECO:0000259" key="8">
    <source>
        <dbReference type="PROSITE" id="PS50928"/>
    </source>
</evidence>
<comment type="similarity">
    <text evidence="7">Belongs to the binding-protein-dependent transport system permease family.</text>
</comment>